<dbReference type="InterPro" id="IPR020471">
    <property type="entry name" value="AKR"/>
</dbReference>
<dbReference type="InterPro" id="IPR023210">
    <property type="entry name" value="NADP_OxRdtase_dom"/>
</dbReference>
<protein>
    <submittedName>
        <fullName evidence="3">Aryl-alcohol dehydrogenase-like predicted oxidoreductase</fullName>
    </submittedName>
</protein>
<dbReference type="InterPro" id="IPR050523">
    <property type="entry name" value="AKR_Detox_Biosynth"/>
</dbReference>
<proteinExistence type="predicted"/>
<dbReference type="AlphaFoldDB" id="A0A7W6ILD4"/>
<keyword evidence="1" id="KW-0560">Oxidoreductase</keyword>
<dbReference type="GO" id="GO:0016491">
    <property type="term" value="F:oxidoreductase activity"/>
    <property type="evidence" value="ECO:0007669"/>
    <property type="project" value="UniProtKB-KW"/>
</dbReference>
<keyword evidence="4" id="KW-1185">Reference proteome</keyword>
<comment type="caution">
    <text evidence="3">The sequence shown here is derived from an EMBL/GenBank/DDBJ whole genome shotgun (WGS) entry which is preliminary data.</text>
</comment>
<sequence length="324" mass="36044">MRTNRLGRTGLEVSRICFGCMSFGKVTDERPWVLGLEEARPMFRAAWDAGINFFDTANVYAQGTSEEITGALIKELAPREEIVLATKVFGRMRPGPNGQGLSRKAILDEIDNSLRRLGTDYIDLYQIHRFDPFTPVEETMEALHDVVRAGKARYIGASSMWAWQFAKLQNAARSNEWTPFVSMQDQISLAYREEEREMIPLCLDQGIALLPWSPLGGGKLTRPWGTQTKRATTDRYNKTMYEQTDGNAKAVVEAVETVAKARGVSMAQVALAWVLQKQGVTAPIVGVSKLSHLKDAIAAEELTLSDDEIAQLEAPYRPIAVTGF</sequence>
<dbReference type="RefSeq" id="WP_183310436.1">
    <property type="nucleotide sequence ID" value="NZ_JACIEW010000002.1"/>
</dbReference>
<dbReference type="FunFam" id="3.20.20.100:FF:000004">
    <property type="entry name" value="Oxidoreductase, aldo/keto reductase"/>
    <property type="match status" value="1"/>
</dbReference>
<dbReference type="InterPro" id="IPR036812">
    <property type="entry name" value="NAD(P)_OxRdtase_dom_sf"/>
</dbReference>
<gene>
    <name evidence="3" type="ORF">GGR20_001345</name>
</gene>
<accession>A0A7W6ILD4</accession>
<dbReference type="Proteomes" id="UP000547011">
    <property type="component" value="Unassembled WGS sequence"/>
</dbReference>
<evidence type="ECO:0000313" key="4">
    <source>
        <dbReference type="Proteomes" id="UP000547011"/>
    </source>
</evidence>
<name>A0A7W6ILD4_9HYPH</name>
<evidence type="ECO:0000259" key="2">
    <source>
        <dbReference type="Pfam" id="PF00248"/>
    </source>
</evidence>
<dbReference type="Gene3D" id="3.20.20.100">
    <property type="entry name" value="NADP-dependent oxidoreductase domain"/>
    <property type="match status" value="1"/>
</dbReference>
<organism evidence="3 4">
    <name type="scientific">Devosia subaequoris</name>
    <dbReference type="NCBI Taxonomy" id="395930"/>
    <lineage>
        <taxon>Bacteria</taxon>
        <taxon>Pseudomonadati</taxon>
        <taxon>Pseudomonadota</taxon>
        <taxon>Alphaproteobacteria</taxon>
        <taxon>Hyphomicrobiales</taxon>
        <taxon>Devosiaceae</taxon>
        <taxon>Devosia</taxon>
    </lineage>
</organism>
<dbReference type="CDD" id="cd19079">
    <property type="entry name" value="AKR_EcYajO-like"/>
    <property type="match status" value="1"/>
</dbReference>
<dbReference type="Pfam" id="PF00248">
    <property type="entry name" value="Aldo_ket_red"/>
    <property type="match status" value="1"/>
</dbReference>
<dbReference type="PANTHER" id="PTHR43364:SF4">
    <property type="entry name" value="NAD(P)-LINKED OXIDOREDUCTASE SUPERFAMILY PROTEIN"/>
    <property type="match status" value="1"/>
</dbReference>
<dbReference type="PANTHER" id="PTHR43364">
    <property type="entry name" value="NADH-SPECIFIC METHYLGLYOXAL REDUCTASE-RELATED"/>
    <property type="match status" value="1"/>
</dbReference>
<feature type="domain" description="NADP-dependent oxidoreductase" evidence="2">
    <location>
        <begin position="15"/>
        <end position="314"/>
    </location>
</feature>
<dbReference type="EMBL" id="JACIEW010000002">
    <property type="protein sequence ID" value="MBB4051709.1"/>
    <property type="molecule type" value="Genomic_DNA"/>
</dbReference>
<dbReference type="GO" id="GO:0005829">
    <property type="term" value="C:cytosol"/>
    <property type="evidence" value="ECO:0007669"/>
    <property type="project" value="TreeGrafter"/>
</dbReference>
<dbReference type="SUPFAM" id="SSF51430">
    <property type="entry name" value="NAD(P)-linked oxidoreductase"/>
    <property type="match status" value="1"/>
</dbReference>
<reference evidence="3 4" key="1">
    <citation type="submission" date="2020-08" db="EMBL/GenBank/DDBJ databases">
        <title>Genomic Encyclopedia of Type Strains, Phase IV (KMG-IV): sequencing the most valuable type-strain genomes for metagenomic binning, comparative biology and taxonomic classification.</title>
        <authorList>
            <person name="Goeker M."/>
        </authorList>
    </citation>
    <scope>NUCLEOTIDE SEQUENCE [LARGE SCALE GENOMIC DNA]</scope>
    <source>
        <strain evidence="3 4">DSM 23447</strain>
    </source>
</reference>
<evidence type="ECO:0000313" key="3">
    <source>
        <dbReference type="EMBL" id="MBB4051709.1"/>
    </source>
</evidence>
<dbReference type="PRINTS" id="PR00069">
    <property type="entry name" value="ALDKETRDTASE"/>
</dbReference>
<evidence type="ECO:0000256" key="1">
    <source>
        <dbReference type="ARBA" id="ARBA00023002"/>
    </source>
</evidence>